<keyword evidence="2" id="KW-1185">Reference proteome</keyword>
<dbReference type="Proteomes" id="UP001220530">
    <property type="component" value="Chromosome"/>
</dbReference>
<sequence length="64" mass="6612">MAVGDSVRTDATGAADFDIDLLFISGSIHAAEIDAFANPDPAAIEALVAPSGVRLAGYLPRLVW</sequence>
<evidence type="ECO:0000313" key="1">
    <source>
        <dbReference type="EMBL" id="WDR02457.1"/>
    </source>
</evidence>
<accession>A0ABY7YMQ0</accession>
<proteinExistence type="predicted"/>
<name>A0ABY7YMQ0_9HYPH</name>
<evidence type="ECO:0000313" key="2">
    <source>
        <dbReference type="Proteomes" id="UP001220530"/>
    </source>
</evidence>
<gene>
    <name evidence="1" type="ORF">PSQ19_17925</name>
</gene>
<reference evidence="1 2" key="1">
    <citation type="submission" date="2023-02" db="EMBL/GenBank/DDBJ databases">
        <title>Devosia algicola sp. nov., isolated from the phycosphere of marine algae.</title>
        <authorList>
            <person name="Kim J.M."/>
            <person name="Lee J.K."/>
            <person name="Choi B.J."/>
            <person name="Bayburt H."/>
            <person name="Jeon C.O."/>
        </authorList>
    </citation>
    <scope>NUCLEOTIDE SEQUENCE [LARGE SCALE GENOMIC DNA]</scope>
    <source>
        <strain evidence="1 2">G20-9</strain>
    </source>
</reference>
<dbReference type="RefSeq" id="WP_282218861.1">
    <property type="nucleotide sequence ID" value="NZ_CP118246.1"/>
</dbReference>
<organism evidence="1 2">
    <name type="scientific">Devosia algicola</name>
    <dbReference type="NCBI Taxonomy" id="3026418"/>
    <lineage>
        <taxon>Bacteria</taxon>
        <taxon>Pseudomonadati</taxon>
        <taxon>Pseudomonadota</taxon>
        <taxon>Alphaproteobacteria</taxon>
        <taxon>Hyphomicrobiales</taxon>
        <taxon>Devosiaceae</taxon>
        <taxon>Devosia</taxon>
    </lineage>
</organism>
<protein>
    <submittedName>
        <fullName evidence="1">Uncharacterized protein</fullName>
    </submittedName>
</protein>
<dbReference type="EMBL" id="CP118246">
    <property type="protein sequence ID" value="WDR02457.1"/>
    <property type="molecule type" value="Genomic_DNA"/>
</dbReference>